<feature type="non-terminal residue" evidence="1">
    <location>
        <position position="86"/>
    </location>
</feature>
<protein>
    <submittedName>
        <fullName evidence="1">7495_t:CDS:1</fullName>
    </submittedName>
</protein>
<comment type="caution">
    <text evidence="1">The sequence shown here is derived from an EMBL/GenBank/DDBJ whole genome shotgun (WGS) entry which is preliminary data.</text>
</comment>
<proteinExistence type="predicted"/>
<accession>A0ACA9MUY6</accession>
<organism evidence="1 2">
    <name type="scientific">Scutellospora calospora</name>
    <dbReference type="NCBI Taxonomy" id="85575"/>
    <lineage>
        <taxon>Eukaryota</taxon>
        <taxon>Fungi</taxon>
        <taxon>Fungi incertae sedis</taxon>
        <taxon>Mucoromycota</taxon>
        <taxon>Glomeromycotina</taxon>
        <taxon>Glomeromycetes</taxon>
        <taxon>Diversisporales</taxon>
        <taxon>Gigasporaceae</taxon>
        <taxon>Scutellospora</taxon>
    </lineage>
</organism>
<reference evidence="1" key="1">
    <citation type="submission" date="2021-06" db="EMBL/GenBank/DDBJ databases">
        <authorList>
            <person name="Kallberg Y."/>
            <person name="Tangrot J."/>
            <person name="Rosling A."/>
        </authorList>
    </citation>
    <scope>NUCLEOTIDE SEQUENCE</scope>
    <source>
        <strain evidence="1">AU212A</strain>
    </source>
</reference>
<dbReference type="EMBL" id="CAJVPM010015796">
    <property type="protein sequence ID" value="CAG8610183.1"/>
    <property type="molecule type" value="Genomic_DNA"/>
</dbReference>
<name>A0ACA9MUY6_9GLOM</name>
<keyword evidence="2" id="KW-1185">Reference proteome</keyword>
<sequence>MSEENIRKLQEQLNVIRDLEQRRSELNQEIIIRNEHINNQNLTIKQYEQKTLDQVSEIVDKRFNDNEKQHILSRTNRDFIEGKNDN</sequence>
<evidence type="ECO:0000313" key="2">
    <source>
        <dbReference type="Proteomes" id="UP000789860"/>
    </source>
</evidence>
<dbReference type="Proteomes" id="UP000789860">
    <property type="component" value="Unassembled WGS sequence"/>
</dbReference>
<evidence type="ECO:0000313" key="1">
    <source>
        <dbReference type="EMBL" id="CAG8610183.1"/>
    </source>
</evidence>
<gene>
    <name evidence="1" type="ORF">SCALOS_LOCUS7259</name>
</gene>